<feature type="compositionally biased region" description="Polar residues" evidence="1">
    <location>
        <begin position="47"/>
        <end position="58"/>
    </location>
</feature>
<feature type="region of interest" description="Disordered" evidence="1">
    <location>
        <begin position="129"/>
        <end position="198"/>
    </location>
</feature>
<protein>
    <submittedName>
        <fullName evidence="2">Uncharacterized protein</fullName>
    </submittedName>
</protein>
<organism evidence="2 3">
    <name type="scientific">Melanomma pulvis-pyrius CBS 109.77</name>
    <dbReference type="NCBI Taxonomy" id="1314802"/>
    <lineage>
        <taxon>Eukaryota</taxon>
        <taxon>Fungi</taxon>
        <taxon>Dikarya</taxon>
        <taxon>Ascomycota</taxon>
        <taxon>Pezizomycotina</taxon>
        <taxon>Dothideomycetes</taxon>
        <taxon>Pleosporomycetidae</taxon>
        <taxon>Pleosporales</taxon>
        <taxon>Melanommataceae</taxon>
        <taxon>Melanomma</taxon>
    </lineage>
</organism>
<gene>
    <name evidence="2" type="ORF">K505DRAFT_392935</name>
</gene>
<dbReference type="EMBL" id="MU002148">
    <property type="protein sequence ID" value="KAF2789287.1"/>
    <property type="molecule type" value="Genomic_DNA"/>
</dbReference>
<accession>A0A6A6X028</accession>
<evidence type="ECO:0000313" key="2">
    <source>
        <dbReference type="EMBL" id="KAF2789287.1"/>
    </source>
</evidence>
<evidence type="ECO:0000256" key="1">
    <source>
        <dbReference type="SAM" id="MobiDB-lite"/>
    </source>
</evidence>
<dbReference type="Proteomes" id="UP000799757">
    <property type="component" value="Unassembled WGS sequence"/>
</dbReference>
<evidence type="ECO:0000313" key="3">
    <source>
        <dbReference type="Proteomes" id="UP000799757"/>
    </source>
</evidence>
<feature type="compositionally biased region" description="Polar residues" evidence="1">
    <location>
        <begin position="1"/>
        <end position="13"/>
    </location>
</feature>
<feature type="compositionally biased region" description="Low complexity" evidence="1">
    <location>
        <begin position="188"/>
        <end position="198"/>
    </location>
</feature>
<keyword evidence="3" id="KW-1185">Reference proteome</keyword>
<feature type="compositionally biased region" description="Low complexity" evidence="1">
    <location>
        <begin position="28"/>
        <end position="37"/>
    </location>
</feature>
<feature type="region of interest" description="Disordered" evidence="1">
    <location>
        <begin position="1"/>
        <end position="89"/>
    </location>
</feature>
<proteinExistence type="predicted"/>
<dbReference type="OrthoDB" id="3753493at2759"/>
<feature type="compositionally biased region" description="Basic and acidic residues" evidence="1">
    <location>
        <begin position="69"/>
        <end position="80"/>
    </location>
</feature>
<dbReference type="AlphaFoldDB" id="A0A6A6X028"/>
<sequence length="431" mass="47614">MSGQHQKATTTSWKPLDFTTPCSPPSPFYSSPSTDSPGLFSEDGVQGQLNASFASAQIGNGYGPQDGVQKAEKVSRKDQEADVAVGASFGSGSGSFAYETMDVAEAREVGMFLKKKGRRDTRMRFSFLMTEDGDAGEESRGGKGRRPSLLAPEEVEVSVATVPTPRDIRGTDDVDVEDGTKTTARQASSVSSRTPQSSVRTSFYFDAVEDQDSSNQLATITEDEDEDSTNVASVHYHNHNSSNSKVPPKEERGYLVLLPEEERKRAHSAQQSFSTSTSASASFASDLDDDFDDRIVLADVPYPPSHLHCLPCTRASATVTARLKSSAFSLLRYEESETMFSALMIRLERMLDTEFEISRQDKRHSRPSLSKLVRRLRDWLIRIADGRVGTGEESRVVEHELMMVEWMVEACREGVMHIKAGMLVMEFDLDQ</sequence>
<reference evidence="2" key="1">
    <citation type="journal article" date="2020" name="Stud. Mycol.">
        <title>101 Dothideomycetes genomes: a test case for predicting lifestyles and emergence of pathogens.</title>
        <authorList>
            <person name="Haridas S."/>
            <person name="Albert R."/>
            <person name="Binder M."/>
            <person name="Bloem J."/>
            <person name="Labutti K."/>
            <person name="Salamov A."/>
            <person name="Andreopoulos B."/>
            <person name="Baker S."/>
            <person name="Barry K."/>
            <person name="Bills G."/>
            <person name="Bluhm B."/>
            <person name="Cannon C."/>
            <person name="Castanera R."/>
            <person name="Culley D."/>
            <person name="Daum C."/>
            <person name="Ezra D."/>
            <person name="Gonzalez J."/>
            <person name="Henrissat B."/>
            <person name="Kuo A."/>
            <person name="Liang C."/>
            <person name="Lipzen A."/>
            <person name="Lutzoni F."/>
            <person name="Magnuson J."/>
            <person name="Mondo S."/>
            <person name="Nolan M."/>
            <person name="Ohm R."/>
            <person name="Pangilinan J."/>
            <person name="Park H.-J."/>
            <person name="Ramirez L."/>
            <person name="Alfaro M."/>
            <person name="Sun H."/>
            <person name="Tritt A."/>
            <person name="Yoshinaga Y."/>
            <person name="Zwiers L.-H."/>
            <person name="Turgeon B."/>
            <person name="Goodwin S."/>
            <person name="Spatafora J."/>
            <person name="Crous P."/>
            <person name="Grigoriev I."/>
        </authorList>
    </citation>
    <scope>NUCLEOTIDE SEQUENCE</scope>
    <source>
        <strain evidence="2">CBS 109.77</strain>
    </source>
</reference>
<name>A0A6A6X028_9PLEO</name>